<comment type="caution">
    <text evidence="2">The sequence shown here is derived from an EMBL/GenBank/DDBJ whole genome shotgun (WGS) entry which is preliminary data.</text>
</comment>
<evidence type="ECO:0000256" key="1">
    <source>
        <dbReference type="SAM" id="SignalP"/>
    </source>
</evidence>
<sequence>MKTSVAALFAAALVLGACAKEPEPVYLQPTFDKAGNASCAAGYMLATTENGATVCAPI</sequence>
<evidence type="ECO:0000313" key="2">
    <source>
        <dbReference type="EMBL" id="MDK3075534.1"/>
    </source>
</evidence>
<organism evidence="2 3">
    <name type="scientific">Sedimentitalea xiamensis</name>
    <dbReference type="NCBI Taxonomy" id="3050037"/>
    <lineage>
        <taxon>Bacteria</taxon>
        <taxon>Pseudomonadati</taxon>
        <taxon>Pseudomonadota</taxon>
        <taxon>Alphaproteobacteria</taxon>
        <taxon>Rhodobacterales</taxon>
        <taxon>Paracoccaceae</taxon>
        <taxon>Sedimentitalea</taxon>
    </lineage>
</organism>
<keyword evidence="3" id="KW-1185">Reference proteome</keyword>
<reference evidence="2 3" key="1">
    <citation type="submission" date="2023-05" db="EMBL/GenBank/DDBJ databases">
        <title>Sedimentitalea sp. nov. JM2-8.</title>
        <authorList>
            <person name="Huang J."/>
        </authorList>
    </citation>
    <scope>NUCLEOTIDE SEQUENCE [LARGE SCALE GENOMIC DNA]</scope>
    <source>
        <strain evidence="2 3">JM2-8</strain>
    </source>
</reference>
<dbReference type="RefSeq" id="WP_284487458.1">
    <property type="nucleotide sequence ID" value="NZ_JASNJE010000040.1"/>
</dbReference>
<protein>
    <recommendedName>
        <fullName evidence="4">Lipoprotein</fullName>
    </recommendedName>
</protein>
<dbReference type="PROSITE" id="PS51257">
    <property type="entry name" value="PROKAR_LIPOPROTEIN"/>
    <property type="match status" value="1"/>
</dbReference>
<accession>A0ABT7FK62</accession>
<gene>
    <name evidence="2" type="ORF">QO034_20875</name>
</gene>
<proteinExistence type="predicted"/>
<dbReference type="Proteomes" id="UP001227126">
    <property type="component" value="Unassembled WGS sequence"/>
</dbReference>
<evidence type="ECO:0008006" key="4">
    <source>
        <dbReference type="Google" id="ProtNLM"/>
    </source>
</evidence>
<keyword evidence="1" id="KW-0732">Signal</keyword>
<name>A0ABT7FK62_9RHOB</name>
<dbReference type="EMBL" id="JASNJE010000040">
    <property type="protein sequence ID" value="MDK3075534.1"/>
    <property type="molecule type" value="Genomic_DNA"/>
</dbReference>
<evidence type="ECO:0000313" key="3">
    <source>
        <dbReference type="Proteomes" id="UP001227126"/>
    </source>
</evidence>
<feature type="chain" id="PRO_5045486883" description="Lipoprotein" evidence="1">
    <location>
        <begin position="20"/>
        <end position="58"/>
    </location>
</feature>
<feature type="signal peptide" evidence="1">
    <location>
        <begin position="1"/>
        <end position="19"/>
    </location>
</feature>